<dbReference type="OrthoDB" id="957910at2"/>
<keyword evidence="3" id="KW-1185">Reference proteome</keyword>
<feature type="transmembrane region" description="Helical" evidence="1">
    <location>
        <begin position="108"/>
        <end position="128"/>
    </location>
</feature>
<dbReference type="Proteomes" id="UP000002588">
    <property type="component" value="Chromosome"/>
</dbReference>
<gene>
    <name evidence="2" type="ordered locus">azo3034</name>
</gene>
<dbReference type="RefSeq" id="WP_011766759.1">
    <property type="nucleotide sequence ID" value="NC_008702.1"/>
</dbReference>
<feature type="transmembrane region" description="Helical" evidence="1">
    <location>
        <begin position="73"/>
        <end position="96"/>
    </location>
</feature>
<dbReference type="EMBL" id="AM406670">
    <property type="protein sequence ID" value="CAL95650.1"/>
    <property type="molecule type" value="Genomic_DNA"/>
</dbReference>
<organism evidence="2 3">
    <name type="scientific">Azoarcus sp. (strain BH72)</name>
    <dbReference type="NCBI Taxonomy" id="418699"/>
    <lineage>
        <taxon>Bacteria</taxon>
        <taxon>Pseudomonadati</taxon>
        <taxon>Pseudomonadota</taxon>
        <taxon>Betaproteobacteria</taxon>
        <taxon>Rhodocyclales</taxon>
        <taxon>Zoogloeaceae</taxon>
        <taxon>Azoarcus</taxon>
    </lineage>
</organism>
<keyword evidence="1" id="KW-0472">Membrane</keyword>
<reference evidence="2 3" key="1">
    <citation type="journal article" date="2006" name="Nat. Biotechnol.">
        <title>Complete genome of the mutualistic, N2-fixing grass endophyte Azoarcus sp. strain BH72.</title>
        <authorList>
            <person name="Krause A."/>
            <person name="Ramakumar A."/>
            <person name="Bartels D."/>
            <person name="Battistoni F."/>
            <person name="Bekel T."/>
            <person name="Boch J."/>
            <person name="Boehm M."/>
            <person name="Friedrich F."/>
            <person name="Hurek T."/>
            <person name="Krause L."/>
            <person name="Linke B."/>
            <person name="McHardy A.C."/>
            <person name="Sarkar A."/>
            <person name="Schneiker S."/>
            <person name="Syed A.A."/>
            <person name="Thauer R."/>
            <person name="Vorhoelter F.-J."/>
            <person name="Weidner S."/>
            <person name="Puehler A."/>
            <person name="Reinhold-Hurek B."/>
            <person name="Kaiser O."/>
            <person name="Goesmann A."/>
        </authorList>
    </citation>
    <scope>NUCLEOTIDE SEQUENCE [LARGE SCALE GENOMIC DNA]</scope>
    <source>
        <strain evidence="2 3">BH72</strain>
    </source>
</reference>
<evidence type="ECO:0000256" key="1">
    <source>
        <dbReference type="SAM" id="Phobius"/>
    </source>
</evidence>
<dbReference type="KEGG" id="aoa:dqs_3168"/>
<name>A1K9Z5_AZOSB</name>
<protein>
    <submittedName>
        <fullName evidence="2">Hypothetical membrane protein</fullName>
    </submittedName>
</protein>
<accession>A1K9Z5</accession>
<evidence type="ECO:0000313" key="2">
    <source>
        <dbReference type="EMBL" id="CAL95650.1"/>
    </source>
</evidence>
<dbReference type="KEGG" id="azo:azo3034"/>
<proteinExistence type="predicted"/>
<evidence type="ECO:0000313" key="3">
    <source>
        <dbReference type="Proteomes" id="UP000002588"/>
    </source>
</evidence>
<feature type="transmembrane region" description="Helical" evidence="1">
    <location>
        <begin position="43"/>
        <end position="61"/>
    </location>
</feature>
<dbReference type="HOGENOM" id="CLU_1881500_0_0_4"/>
<sequence length="135" mass="14671">MGKLANLLVGPELYWACVYGGTRLLARLNLPASELGNAWMERLGVWLLPLLAVPLAFWLIFGMLPEPTSTVWLWLRLALATAIGLNACLIILAGAIDYGDSRNAGVAGVWVFGAIVGTLLFILCSLAMRFGNWPR</sequence>
<dbReference type="STRING" id="62928.azo3034"/>
<keyword evidence="1" id="KW-0812">Transmembrane</keyword>
<dbReference type="AlphaFoldDB" id="A1K9Z5"/>
<keyword evidence="1" id="KW-1133">Transmembrane helix</keyword>